<dbReference type="GO" id="GO:0005739">
    <property type="term" value="C:mitochondrion"/>
    <property type="evidence" value="ECO:0007669"/>
    <property type="project" value="TreeGrafter"/>
</dbReference>
<evidence type="ECO:0000256" key="8">
    <source>
        <dbReference type="ARBA" id="ARBA00022989"/>
    </source>
</evidence>
<proteinExistence type="inferred from homology"/>
<dbReference type="SUPFAM" id="SSF55831">
    <property type="entry name" value="Thymidylate synthase/dCMP hydroxymethylase"/>
    <property type="match status" value="1"/>
</dbReference>
<dbReference type="CDD" id="cd00351">
    <property type="entry name" value="TS_Pyrimidine_HMase"/>
    <property type="match status" value="1"/>
</dbReference>
<feature type="active site" evidence="11">
    <location>
        <position position="206"/>
    </location>
</feature>
<dbReference type="Gene3D" id="3.30.572.10">
    <property type="entry name" value="Thymidylate synthase/dCMP hydroxymethylase domain"/>
    <property type="match status" value="1"/>
</dbReference>
<feature type="transmembrane region" description="Helical" evidence="13">
    <location>
        <begin position="860"/>
        <end position="880"/>
    </location>
</feature>
<dbReference type="GO" id="GO:0016020">
    <property type="term" value="C:membrane"/>
    <property type="evidence" value="ECO:0007669"/>
    <property type="project" value="UniProtKB-SubCell"/>
</dbReference>
<keyword evidence="4" id="KW-0489">Methyltransferase</keyword>
<dbReference type="EMBL" id="QWIN01001416">
    <property type="protein sequence ID" value="RMY41444.1"/>
    <property type="molecule type" value="Genomic_DNA"/>
</dbReference>
<evidence type="ECO:0000313" key="16">
    <source>
        <dbReference type="Proteomes" id="UP000270230"/>
    </source>
</evidence>
<dbReference type="InterPro" id="IPR045097">
    <property type="entry name" value="Thymidate_synth/dCMP_Mease"/>
</dbReference>
<dbReference type="PROSITE" id="PS00091">
    <property type="entry name" value="THYMIDYLATE_SYNTHASE"/>
    <property type="match status" value="1"/>
</dbReference>
<dbReference type="InterPro" id="IPR000398">
    <property type="entry name" value="Thymidylate_synthase"/>
</dbReference>
<keyword evidence="5" id="KW-0808">Transferase</keyword>
<dbReference type="PRINTS" id="PR00108">
    <property type="entry name" value="THYMDSNTHASE"/>
</dbReference>
<evidence type="ECO:0000256" key="1">
    <source>
        <dbReference type="ARBA" id="ARBA00004141"/>
    </source>
</evidence>
<feature type="compositionally biased region" description="Polar residues" evidence="12">
    <location>
        <begin position="396"/>
        <end position="406"/>
    </location>
</feature>
<dbReference type="GO" id="GO:0032259">
    <property type="term" value="P:methylation"/>
    <property type="evidence" value="ECO:0007669"/>
    <property type="project" value="UniProtKB-KW"/>
</dbReference>
<dbReference type="GO" id="GO:0006235">
    <property type="term" value="P:dTTP biosynthetic process"/>
    <property type="evidence" value="ECO:0007669"/>
    <property type="project" value="UniProtKB-UniPathway"/>
</dbReference>
<reference evidence="15 16" key="1">
    <citation type="journal article" date="2018" name="BMC Genomics">
        <title>Genomic evidence for intraspecific hybridization in a clonal and extremely halotolerant yeast.</title>
        <authorList>
            <person name="Gostincar C."/>
            <person name="Stajich J.E."/>
            <person name="Zupancic J."/>
            <person name="Zalar P."/>
            <person name="Gunde-Cimerman N."/>
        </authorList>
    </citation>
    <scope>NUCLEOTIDE SEQUENCE [LARGE SCALE GENOMIC DNA]</scope>
    <source>
        <strain evidence="15 16">EXF-151</strain>
    </source>
</reference>
<dbReference type="Gene3D" id="1.20.58.340">
    <property type="entry name" value="Magnesium transport protein CorA, transmembrane region"/>
    <property type="match status" value="1"/>
</dbReference>
<evidence type="ECO:0000256" key="2">
    <source>
        <dbReference type="ARBA" id="ARBA00004992"/>
    </source>
</evidence>
<evidence type="ECO:0000256" key="4">
    <source>
        <dbReference type="ARBA" id="ARBA00022603"/>
    </source>
</evidence>
<name>A0A3M7BP22_HORWE</name>
<evidence type="ECO:0000256" key="13">
    <source>
        <dbReference type="SAM" id="Phobius"/>
    </source>
</evidence>
<dbReference type="InterPro" id="IPR023451">
    <property type="entry name" value="Thymidate_synth/dCMP_Mease_dom"/>
</dbReference>
<evidence type="ECO:0000256" key="12">
    <source>
        <dbReference type="SAM" id="MobiDB-lite"/>
    </source>
</evidence>
<evidence type="ECO:0000256" key="7">
    <source>
        <dbReference type="ARBA" id="ARBA00022727"/>
    </source>
</evidence>
<dbReference type="Pfam" id="PF00303">
    <property type="entry name" value="Thymidylat_synt"/>
    <property type="match status" value="1"/>
</dbReference>
<dbReference type="InterPro" id="IPR020940">
    <property type="entry name" value="Thymidylate_synthase_AS"/>
</dbReference>
<evidence type="ECO:0000259" key="14">
    <source>
        <dbReference type="Pfam" id="PF00303"/>
    </source>
</evidence>
<dbReference type="SUPFAM" id="SSF144083">
    <property type="entry name" value="Magnesium transport protein CorA, transmembrane region"/>
    <property type="match status" value="1"/>
</dbReference>
<dbReference type="HAMAP" id="MF_00008">
    <property type="entry name" value="Thymidy_synth_bact"/>
    <property type="match status" value="1"/>
</dbReference>
<dbReference type="InterPro" id="IPR045863">
    <property type="entry name" value="CorA_TM1_TM2"/>
</dbReference>
<dbReference type="AlphaFoldDB" id="A0A3M7BP22"/>
<comment type="pathway">
    <text evidence="2">Pyrimidine metabolism; dTTP biosynthesis.</text>
</comment>
<evidence type="ECO:0000256" key="9">
    <source>
        <dbReference type="ARBA" id="ARBA00023136"/>
    </source>
</evidence>
<feature type="domain" description="Thymidylate synthase/dCMP hydroxymethylase" evidence="14">
    <location>
        <begin position="37"/>
        <end position="336"/>
    </location>
</feature>
<gene>
    <name evidence="15" type="ORF">D0865_12287</name>
</gene>
<evidence type="ECO:0000256" key="10">
    <source>
        <dbReference type="ARBA" id="ARBA00047344"/>
    </source>
</evidence>
<feature type="transmembrane region" description="Helical" evidence="13">
    <location>
        <begin position="892"/>
        <end position="914"/>
    </location>
</feature>
<feature type="region of interest" description="Disordered" evidence="12">
    <location>
        <begin position="1"/>
        <end position="32"/>
    </location>
</feature>
<evidence type="ECO:0000313" key="15">
    <source>
        <dbReference type="EMBL" id="RMY41444.1"/>
    </source>
</evidence>
<dbReference type="PANTHER" id="PTHR11548">
    <property type="entry name" value="THYMIDYLATE SYNTHASE 1"/>
    <property type="match status" value="1"/>
</dbReference>
<dbReference type="FunFam" id="3.30.572.10:FF:000013">
    <property type="entry name" value="Thymidylate synthase"/>
    <property type="match status" value="1"/>
</dbReference>
<accession>A0A3M7BP22</accession>
<feature type="compositionally biased region" description="Polar residues" evidence="12">
    <location>
        <begin position="17"/>
        <end position="27"/>
    </location>
</feature>
<keyword evidence="8 13" id="KW-1133">Transmembrane helix</keyword>
<keyword evidence="7" id="KW-0545">Nucleotide biosynthesis</keyword>
<dbReference type="Proteomes" id="UP000270230">
    <property type="component" value="Unassembled WGS sequence"/>
</dbReference>
<sequence length="982" mass="110061">MAPTAIDVGSEIITNPDAPSNGSSHTPTDQKPHEEYQYLNLIREILTHGEHRPDRTGTGTLAIPFPPQHRYTLSRPDGTPILPLLTTKRVFLRAVLAELLWFIRGDTHAKTLQDQNVKIWDGNASRAYLDSIGLTDREEGDLGPVYGFQWRHFGAEYGTAHDDYTGKGVDQLAEVVRKLRHNPYDRRIILSAWNPADLGKMALPPCHMFAQFYVSFPRQSPTSTTSSPSDSQPKPKGVLHTLLYQRSCDMGLGVPFNIASYALLTHILSRICNLTPGSLTHTMGDAHIYRDHSEALQTQITREPRDFPTLEISDRMVPGQCEVDSEWKVEDFVVKGRGDGRTRDNAWAEEFFEKGERICGIGVTKYIMFGVRLKIMAEAATPQDSTVNGTLCEDASNVSSNANQHQQPDRTDKTTSQPVVDAAHEQSSGQARVNLTQWYESFDNPDPYAGHKTVAEEYIETFKKLIRPELWDCYFEKMDRWGTRAGSFVDAQPGKHFMYGELGQCLEHASSSSPSTILVTDIAPDWIGVLGGLFKIDPRFFVNHFWWQYAPLPPDMCPSFLNKPPTPDMGAITGVPGIFGQYLFDRGASTRLTKSNRQYLFDKVFSAQKEGLLPQGTWHRNVWIAPDADERKDELVSITDIDSRRAVSDTQPGRSYQTWKFEAPPLGRWTSVDQGTDETTRRYIDQDDSMLRRLYGESYLRGFSRDKLALFASQRASSASHFASQICDALQDAHDILDLGDSEEFFLHLAATSCQADVSELEKQVTQIADADIADSDTTVFAQLHDSRRAVARLRSIATNVHGRAEGRRRKDDLQRLTTSALNECANLRILIDETIQLVMGTITIKEAQTSRINSERATVLTFLACIYLPLSLVTGIFGMNIKEINGGAPSWWVCLIALAVIAFGTLGLGFWLYPTAAVHTLKRWASWAASRSKATLRYIQRLHLPTAPARDRLRAIFDLENPQSEQPGGNRHDVADYKTVG</sequence>
<dbReference type="GO" id="GO:0005829">
    <property type="term" value="C:cytosol"/>
    <property type="evidence" value="ECO:0007669"/>
    <property type="project" value="TreeGrafter"/>
</dbReference>
<dbReference type="UniPathway" id="UPA00575"/>
<dbReference type="GO" id="GO:0006231">
    <property type="term" value="P:dTMP biosynthetic process"/>
    <property type="evidence" value="ECO:0007669"/>
    <property type="project" value="InterPro"/>
</dbReference>
<dbReference type="GO" id="GO:0046873">
    <property type="term" value="F:metal ion transmembrane transporter activity"/>
    <property type="evidence" value="ECO:0007669"/>
    <property type="project" value="InterPro"/>
</dbReference>
<evidence type="ECO:0000256" key="5">
    <source>
        <dbReference type="ARBA" id="ARBA00022679"/>
    </source>
</evidence>
<dbReference type="InterPro" id="IPR036926">
    <property type="entry name" value="Thymidate_synth/dCMP_Mease_sf"/>
</dbReference>
<feature type="compositionally biased region" description="Basic and acidic residues" evidence="12">
    <location>
        <begin position="971"/>
        <end position="982"/>
    </location>
</feature>
<dbReference type="EC" id="2.1.1.45" evidence="3"/>
<organism evidence="15 16">
    <name type="scientific">Hortaea werneckii</name>
    <name type="common">Black yeast</name>
    <name type="synonym">Cladosporium werneckii</name>
    <dbReference type="NCBI Taxonomy" id="91943"/>
    <lineage>
        <taxon>Eukaryota</taxon>
        <taxon>Fungi</taxon>
        <taxon>Dikarya</taxon>
        <taxon>Ascomycota</taxon>
        <taxon>Pezizomycotina</taxon>
        <taxon>Dothideomycetes</taxon>
        <taxon>Dothideomycetidae</taxon>
        <taxon>Mycosphaerellales</taxon>
        <taxon>Teratosphaeriaceae</taxon>
        <taxon>Hortaea</taxon>
    </lineage>
</organism>
<dbReference type="OrthoDB" id="3231000at2759"/>
<comment type="caution">
    <text evidence="15">The sequence shown here is derived from an EMBL/GenBank/DDBJ whole genome shotgun (WGS) entry which is preliminary data.</text>
</comment>
<dbReference type="PANTHER" id="PTHR11548:SF2">
    <property type="entry name" value="THYMIDYLATE SYNTHASE"/>
    <property type="match status" value="1"/>
</dbReference>
<keyword evidence="9 13" id="KW-0472">Membrane</keyword>
<protein>
    <recommendedName>
        <fullName evidence="3">thymidylate synthase</fullName>
        <ecNumber evidence="3">2.1.1.45</ecNumber>
    </recommendedName>
</protein>
<comment type="catalytic activity">
    <reaction evidence="10">
        <text>dUMP + (6R)-5,10-methylene-5,6,7,8-tetrahydrofolate = 7,8-dihydrofolate + dTMP</text>
        <dbReference type="Rhea" id="RHEA:12104"/>
        <dbReference type="ChEBI" id="CHEBI:15636"/>
        <dbReference type="ChEBI" id="CHEBI:57451"/>
        <dbReference type="ChEBI" id="CHEBI:63528"/>
        <dbReference type="ChEBI" id="CHEBI:246422"/>
        <dbReference type="EC" id="2.1.1.45"/>
    </reaction>
</comment>
<dbReference type="NCBIfam" id="TIGR03284">
    <property type="entry name" value="thym_sym"/>
    <property type="match status" value="1"/>
</dbReference>
<feature type="region of interest" description="Disordered" evidence="12">
    <location>
        <begin position="962"/>
        <end position="982"/>
    </location>
</feature>
<evidence type="ECO:0000256" key="6">
    <source>
        <dbReference type="ARBA" id="ARBA00022692"/>
    </source>
</evidence>
<keyword evidence="6 13" id="KW-0812">Transmembrane</keyword>
<evidence type="ECO:0000256" key="11">
    <source>
        <dbReference type="PROSITE-ProRule" id="PRU10016"/>
    </source>
</evidence>
<dbReference type="Pfam" id="PF01544">
    <property type="entry name" value="CorA"/>
    <property type="match status" value="1"/>
</dbReference>
<evidence type="ECO:0000256" key="3">
    <source>
        <dbReference type="ARBA" id="ARBA00011947"/>
    </source>
</evidence>
<dbReference type="InterPro" id="IPR002523">
    <property type="entry name" value="MgTranspt_CorA/ZnTranspt_ZntB"/>
</dbReference>
<feature type="region of interest" description="Disordered" evidence="12">
    <location>
        <begin position="384"/>
        <end position="427"/>
    </location>
</feature>
<dbReference type="GO" id="GO:0004799">
    <property type="term" value="F:thymidylate synthase activity"/>
    <property type="evidence" value="ECO:0007669"/>
    <property type="project" value="UniProtKB-EC"/>
</dbReference>
<comment type="subcellular location">
    <subcellularLocation>
        <location evidence="1">Membrane</location>
        <topology evidence="1">Multi-pass membrane protein</topology>
    </subcellularLocation>
</comment>